<dbReference type="Pfam" id="PF04218">
    <property type="entry name" value="CENP-B_N"/>
    <property type="match status" value="1"/>
</dbReference>
<evidence type="ECO:0000256" key="1">
    <source>
        <dbReference type="ARBA" id="ARBA00004123"/>
    </source>
</evidence>
<proteinExistence type="predicted"/>
<dbReference type="GO" id="GO:0003677">
    <property type="term" value="F:DNA binding"/>
    <property type="evidence" value="ECO:0007669"/>
    <property type="project" value="InterPro"/>
</dbReference>
<dbReference type="PANTHER" id="PTHR19303">
    <property type="entry name" value="TRANSPOSON"/>
    <property type="match status" value="1"/>
</dbReference>
<comment type="subcellular location">
    <subcellularLocation>
        <location evidence="1">Nucleus</location>
    </subcellularLocation>
</comment>
<accession>A0A7R9DNR5</accession>
<dbReference type="AlphaFoldDB" id="A0A7R9DNR5"/>
<dbReference type="InterPro" id="IPR007889">
    <property type="entry name" value="HTH_Psq"/>
</dbReference>
<gene>
    <name evidence="3" type="ORF">TPSB3V08_LOCUS11328</name>
</gene>
<name>A0A7R9DNR5_TIMPO</name>
<dbReference type="InterPro" id="IPR009057">
    <property type="entry name" value="Homeodomain-like_sf"/>
</dbReference>
<dbReference type="PANTHER" id="PTHR19303:SF73">
    <property type="entry name" value="PROTEIN PDC2"/>
    <property type="match status" value="1"/>
</dbReference>
<dbReference type="SUPFAM" id="SSF46689">
    <property type="entry name" value="Homeodomain-like"/>
    <property type="match status" value="1"/>
</dbReference>
<protein>
    <recommendedName>
        <fullName evidence="2">HTH psq-type domain-containing protein</fullName>
    </recommendedName>
</protein>
<evidence type="ECO:0000313" key="3">
    <source>
        <dbReference type="EMBL" id="CAD7416825.1"/>
    </source>
</evidence>
<dbReference type="EMBL" id="OD012001">
    <property type="protein sequence ID" value="CAD7416825.1"/>
    <property type="molecule type" value="Genomic_DNA"/>
</dbReference>
<reference evidence="3" key="1">
    <citation type="submission" date="2020-11" db="EMBL/GenBank/DDBJ databases">
        <authorList>
            <person name="Tran Van P."/>
        </authorList>
    </citation>
    <scope>NUCLEOTIDE SEQUENCE</scope>
</reference>
<sequence>MDAQHDSYRSPARRTDNLHDKLSVIEKLEKGVSVSTICAEYGIAKQTVSDIKKSKSDSRSFVLKKENSEVKRMRMPTLVTLDDAVYKWFSQLRSSGLAVRGISSQAASERLSKQMGLEQFKPSSKSNKQLWQGHGKNFWMMKKQLQKYKIVKQDYRDTLQRGGEESVSLDDVEAWFEADEDNPGFQISTE</sequence>
<dbReference type="InterPro" id="IPR050863">
    <property type="entry name" value="CenT-Element_Derived"/>
</dbReference>
<dbReference type="GO" id="GO:0005634">
    <property type="term" value="C:nucleus"/>
    <property type="evidence" value="ECO:0007669"/>
    <property type="project" value="UniProtKB-SubCell"/>
</dbReference>
<feature type="domain" description="HTH psq-type" evidence="2">
    <location>
        <begin position="18"/>
        <end position="57"/>
    </location>
</feature>
<dbReference type="Gene3D" id="1.10.10.60">
    <property type="entry name" value="Homeodomain-like"/>
    <property type="match status" value="2"/>
</dbReference>
<organism evidence="3">
    <name type="scientific">Timema poppense</name>
    <name type="common">Walking stick</name>
    <dbReference type="NCBI Taxonomy" id="170557"/>
    <lineage>
        <taxon>Eukaryota</taxon>
        <taxon>Metazoa</taxon>
        <taxon>Ecdysozoa</taxon>
        <taxon>Arthropoda</taxon>
        <taxon>Hexapoda</taxon>
        <taxon>Insecta</taxon>
        <taxon>Pterygota</taxon>
        <taxon>Neoptera</taxon>
        <taxon>Polyneoptera</taxon>
        <taxon>Phasmatodea</taxon>
        <taxon>Timematodea</taxon>
        <taxon>Timematoidea</taxon>
        <taxon>Timematidae</taxon>
        <taxon>Timema</taxon>
    </lineage>
</organism>
<evidence type="ECO:0000259" key="2">
    <source>
        <dbReference type="Pfam" id="PF04218"/>
    </source>
</evidence>